<keyword evidence="3" id="KW-1185">Reference proteome</keyword>
<evidence type="ECO:0000313" key="3">
    <source>
        <dbReference type="Proteomes" id="UP001459277"/>
    </source>
</evidence>
<gene>
    <name evidence="2" type="ORF">SO802_032875</name>
</gene>
<organism evidence="2 3">
    <name type="scientific">Lithocarpus litseifolius</name>
    <dbReference type="NCBI Taxonomy" id="425828"/>
    <lineage>
        <taxon>Eukaryota</taxon>
        <taxon>Viridiplantae</taxon>
        <taxon>Streptophyta</taxon>
        <taxon>Embryophyta</taxon>
        <taxon>Tracheophyta</taxon>
        <taxon>Spermatophyta</taxon>
        <taxon>Magnoliopsida</taxon>
        <taxon>eudicotyledons</taxon>
        <taxon>Gunneridae</taxon>
        <taxon>Pentapetalae</taxon>
        <taxon>rosids</taxon>
        <taxon>fabids</taxon>
        <taxon>Fagales</taxon>
        <taxon>Fagaceae</taxon>
        <taxon>Lithocarpus</taxon>
    </lineage>
</organism>
<evidence type="ECO:0000313" key="2">
    <source>
        <dbReference type="EMBL" id="KAK9983350.1"/>
    </source>
</evidence>
<feature type="region of interest" description="Disordered" evidence="1">
    <location>
        <begin position="1"/>
        <end position="32"/>
    </location>
</feature>
<proteinExistence type="predicted"/>
<name>A0AAW2BER1_9ROSI</name>
<protein>
    <submittedName>
        <fullName evidence="2">Uncharacterized protein</fullName>
    </submittedName>
</protein>
<comment type="caution">
    <text evidence="2">The sequence shown here is derived from an EMBL/GenBank/DDBJ whole genome shotgun (WGS) entry which is preliminary data.</text>
</comment>
<sequence>MEPSYSVKSVSESVGVGRSASAESEKTTELSPVEVGRLSGRLENLGEQLIQNTTVSLDAKSKESVTNVDDKPLDTDRALSVDYLDSNLNSSKFVTWIEESPCFLEYALSAHVIPSCQC</sequence>
<evidence type="ECO:0000256" key="1">
    <source>
        <dbReference type="SAM" id="MobiDB-lite"/>
    </source>
</evidence>
<dbReference type="EMBL" id="JAZDWU010000012">
    <property type="protein sequence ID" value="KAK9983350.1"/>
    <property type="molecule type" value="Genomic_DNA"/>
</dbReference>
<feature type="compositionally biased region" description="Low complexity" evidence="1">
    <location>
        <begin position="1"/>
        <end position="21"/>
    </location>
</feature>
<reference evidence="2 3" key="1">
    <citation type="submission" date="2024-01" db="EMBL/GenBank/DDBJ databases">
        <title>A telomere-to-telomere, gap-free genome of sweet tea (Lithocarpus litseifolius).</title>
        <authorList>
            <person name="Zhou J."/>
        </authorList>
    </citation>
    <scope>NUCLEOTIDE SEQUENCE [LARGE SCALE GENOMIC DNA]</scope>
    <source>
        <strain evidence="2">Zhou-2022a</strain>
        <tissue evidence="2">Leaf</tissue>
    </source>
</reference>
<accession>A0AAW2BER1</accession>
<dbReference type="Proteomes" id="UP001459277">
    <property type="component" value="Unassembled WGS sequence"/>
</dbReference>
<dbReference type="AlphaFoldDB" id="A0AAW2BER1"/>